<dbReference type="Pfam" id="PF00335">
    <property type="entry name" value="Tetraspanin"/>
    <property type="match status" value="1"/>
</dbReference>
<keyword evidence="4 5" id="KW-0472">Membrane</keyword>
<reference evidence="6" key="1">
    <citation type="submission" date="2016-11" db="UniProtKB">
        <authorList>
            <consortium name="WormBaseParasite"/>
        </authorList>
    </citation>
    <scope>IDENTIFICATION</scope>
    <source>
        <strain evidence="6">pt0022</strain>
    </source>
</reference>
<dbReference type="SUPFAM" id="SSF48652">
    <property type="entry name" value="Tetraspanin"/>
    <property type="match status" value="1"/>
</dbReference>
<evidence type="ECO:0000256" key="2">
    <source>
        <dbReference type="ARBA" id="ARBA00022692"/>
    </source>
</evidence>
<dbReference type="AlphaFoldDB" id="A0A1I8F0G6"/>
<dbReference type="GO" id="GO:0016020">
    <property type="term" value="C:membrane"/>
    <property type="evidence" value="ECO:0007669"/>
    <property type="project" value="UniProtKB-SubCell"/>
</dbReference>
<name>A0A1I8F0G6_WUCBA</name>
<evidence type="ECO:0000256" key="5">
    <source>
        <dbReference type="SAM" id="Phobius"/>
    </source>
</evidence>
<dbReference type="InterPro" id="IPR008952">
    <property type="entry name" value="Tetraspanin_EC2_sf"/>
</dbReference>
<evidence type="ECO:0000256" key="1">
    <source>
        <dbReference type="ARBA" id="ARBA00004141"/>
    </source>
</evidence>
<dbReference type="InterPro" id="IPR018499">
    <property type="entry name" value="Tetraspanin/Peripherin"/>
</dbReference>
<proteinExistence type="predicted"/>
<evidence type="ECO:0000313" key="6">
    <source>
        <dbReference type="WBParaSite" id="maker-PairedContig_829-snap-gene-1.18-mRNA-1"/>
    </source>
</evidence>
<feature type="transmembrane region" description="Helical" evidence="5">
    <location>
        <begin position="63"/>
        <end position="85"/>
    </location>
</feature>
<dbReference type="WBParaSite" id="maker-PairedContig_829-snap-gene-1.18-mRNA-1">
    <property type="protein sequence ID" value="maker-PairedContig_829-snap-gene-1.18-mRNA-1"/>
    <property type="gene ID" value="maker-PairedContig_829-snap-gene-1.18"/>
</dbReference>
<evidence type="ECO:0000256" key="4">
    <source>
        <dbReference type="ARBA" id="ARBA00023136"/>
    </source>
</evidence>
<accession>A0A1I8F0G6</accession>
<organism evidence="6">
    <name type="scientific">Wuchereria bancrofti</name>
    <dbReference type="NCBI Taxonomy" id="6293"/>
    <lineage>
        <taxon>Eukaryota</taxon>
        <taxon>Metazoa</taxon>
        <taxon>Ecdysozoa</taxon>
        <taxon>Nematoda</taxon>
        <taxon>Chromadorea</taxon>
        <taxon>Rhabditida</taxon>
        <taxon>Spirurina</taxon>
        <taxon>Spiruromorpha</taxon>
        <taxon>Filarioidea</taxon>
        <taxon>Onchocercidae</taxon>
        <taxon>Wuchereria</taxon>
    </lineage>
</organism>
<feature type="transmembrane region" description="Helical" evidence="5">
    <location>
        <begin position="16"/>
        <end position="33"/>
    </location>
</feature>
<feature type="transmembrane region" description="Helical" evidence="5">
    <location>
        <begin position="220"/>
        <end position="242"/>
    </location>
</feature>
<dbReference type="Gene3D" id="1.10.1450.10">
    <property type="entry name" value="Tetraspanin"/>
    <property type="match status" value="1"/>
</dbReference>
<evidence type="ECO:0000256" key="3">
    <source>
        <dbReference type="ARBA" id="ARBA00022989"/>
    </source>
</evidence>
<protein>
    <submittedName>
        <fullName evidence="6">Uncharacterized protein</fullName>
    </submittedName>
</protein>
<dbReference type="STRING" id="6293.A0A1I8F0G6"/>
<keyword evidence="3 5" id="KW-1133">Transmembrane helix</keyword>
<comment type="subcellular location">
    <subcellularLocation>
        <location evidence="1">Membrane</location>
        <topology evidence="1">Multi-pass membrane protein</topology>
    </subcellularLocation>
</comment>
<sequence>MVYPLMRMDHARRRKYALVACFLHAISAFFIFISETSHFLILPILACVQNVTQFVIHHKLASYLVGLTPFVTAVLQLFMLAVHVYSIIAFAEQQEAYSRWSSQYLKRMISFSTKRTDRHEMNWLQGFFECCGVFGYEDWLPLTANNNLLESQLITVRKNQWSHCTRNGCYLPHSCCISSQLKCSPLILLQNYTKNEEVGKHTAKEWFYFTGCFSEVKRRLSIVLLVAFSVFNFIIQCITLLYSQIASTSYAMISDCGAEDATAVLPAWILPFPPPFPQTIVKENDRKNKFA</sequence>
<keyword evidence="2 5" id="KW-0812">Transmembrane</keyword>